<dbReference type="OrthoDB" id="57034at2157"/>
<sequence length="337" mass="37112">MRYVYTKIIILLFLLFLIFFISLFIGPVYIPASRILDILLEEIFRINMHVKYSSYEIVVYLREPEILGAVIVGSSLGIGGAVVQSIFKNPITEPYIIGISSGSALGAVISLFLGLFSFVFLQGFSFIFSVMTVIFIYIISVRHGYSNILYLLLTGISVSFFLSSIMAFLLFSDIKIEDEAFFWLLGSLQGITYNNLIPVSIIVIFISIILYFYSNELDAIGIGERYAHSIGVNVERTKFISFILVGISVSAVVSISGLIGFVGLVTPHISRILFGGRNKYVIPVSAIISSIILISANDIAHIVVPGVVIPIGIITGIMGVPFFIYILNRISGERLAS</sequence>
<dbReference type="GO" id="GO:0005886">
    <property type="term" value="C:plasma membrane"/>
    <property type="evidence" value="ECO:0007669"/>
    <property type="project" value="UniProtKB-SubCell"/>
</dbReference>
<dbReference type="RefSeq" id="WP_011178120.1">
    <property type="nucleotide sequence ID" value="NC_005877.1"/>
</dbReference>
<evidence type="ECO:0000256" key="7">
    <source>
        <dbReference type="ARBA" id="ARBA00023136"/>
    </source>
</evidence>
<dbReference type="AlphaFoldDB" id="Q6KZE8"/>
<dbReference type="FunCoup" id="Q6KZE8">
    <property type="interactions" value="2"/>
</dbReference>
<feature type="transmembrane region" description="Helical" evidence="8">
    <location>
        <begin position="191"/>
        <end position="213"/>
    </location>
</feature>
<feature type="transmembrane region" description="Helical" evidence="8">
    <location>
        <begin position="148"/>
        <end position="171"/>
    </location>
</feature>
<dbReference type="EMBL" id="FWYE01000002">
    <property type="protein sequence ID" value="SMD31025.1"/>
    <property type="molecule type" value="Genomic_DNA"/>
</dbReference>
<organism evidence="9 11">
    <name type="scientific">Picrophilus torridus (strain ATCC 700027 / DSM 9790 / JCM 10055 / NBRC 100828 / KAW 2/3)</name>
    <dbReference type="NCBI Taxonomy" id="1122961"/>
    <lineage>
        <taxon>Archaea</taxon>
        <taxon>Methanobacteriati</taxon>
        <taxon>Thermoplasmatota</taxon>
        <taxon>Thermoplasmata</taxon>
        <taxon>Thermoplasmatales</taxon>
        <taxon>Picrophilaceae</taxon>
        <taxon>Picrophilus</taxon>
    </lineage>
</organism>
<reference evidence="9" key="2">
    <citation type="submission" date="2004-02" db="EMBL/GenBank/DDBJ databases">
        <authorList>
            <person name="Fuetterer O."/>
            <person name="Angelov A."/>
            <person name="Liesegang H."/>
            <person name="Gottschalk G."/>
            <person name="Schleper C."/>
            <person name="Schepers B."/>
            <person name="Dock C."/>
            <person name="Antranikian G."/>
            <person name="Liebl W."/>
        </authorList>
    </citation>
    <scope>NUCLEOTIDE SEQUENCE</scope>
    <source>
        <strain evidence="9">DSM 9790</strain>
    </source>
</reference>
<feature type="transmembrane region" description="Helical" evidence="8">
    <location>
        <begin position="119"/>
        <end position="141"/>
    </location>
</feature>
<dbReference type="InterPro" id="IPR000522">
    <property type="entry name" value="ABC_transptr_permease_BtuC"/>
</dbReference>
<feature type="transmembrane region" description="Helical" evidence="8">
    <location>
        <begin position="66"/>
        <end position="83"/>
    </location>
</feature>
<keyword evidence="6 8" id="KW-1133">Transmembrane helix</keyword>
<dbReference type="HOGENOM" id="CLU_013016_0_2_2"/>
<dbReference type="GO" id="GO:0033214">
    <property type="term" value="P:siderophore-iron import into cell"/>
    <property type="evidence" value="ECO:0007669"/>
    <property type="project" value="TreeGrafter"/>
</dbReference>
<accession>A0A8G2FWY3</accession>
<reference evidence="10 12" key="3">
    <citation type="submission" date="2017-04" db="EMBL/GenBank/DDBJ databases">
        <authorList>
            <person name="Varghese N."/>
            <person name="Submissions S."/>
        </authorList>
    </citation>
    <scope>NUCLEOTIDE SEQUENCE [LARGE SCALE GENOMIC DNA]</scope>
    <source>
        <strain evidence="10 12">DSM 9789</strain>
    </source>
</reference>
<dbReference type="Gene3D" id="1.10.3470.10">
    <property type="entry name" value="ABC transporter involved in vitamin B12 uptake, BtuC"/>
    <property type="match status" value="1"/>
</dbReference>
<evidence type="ECO:0000313" key="11">
    <source>
        <dbReference type="Proteomes" id="UP000000438"/>
    </source>
</evidence>
<keyword evidence="5 8" id="KW-0812">Transmembrane</keyword>
<dbReference type="GO" id="GO:0022857">
    <property type="term" value="F:transmembrane transporter activity"/>
    <property type="evidence" value="ECO:0007669"/>
    <property type="project" value="InterPro"/>
</dbReference>
<reference evidence="9 11" key="1">
    <citation type="journal article" date="2004" name="Proc. Natl. Acad. Sci. U.S.A.">
        <title>Genome sequence of Picrophilus torridus and its implications for life around pH 0.</title>
        <authorList>
            <person name="Futterer O."/>
            <person name="Angelov A."/>
            <person name="Liesegang H."/>
            <person name="Gottschalk G."/>
            <person name="Schleper C."/>
            <person name="Schepers B."/>
            <person name="Dock C."/>
            <person name="Antranikian G."/>
            <person name="Liebl W."/>
        </authorList>
    </citation>
    <scope>NUCLEOTIDE SEQUENCE [LARGE SCALE GENOMIC DNA]</scope>
    <source>
        <strain evidence="11">ATCC 700027 / DSM 9790 / JCM 10055 / NBRC 100828</strain>
        <strain evidence="9">DSM 9790</strain>
    </source>
</reference>
<evidence type="ECO:0000256" key="3">
    <source>
        <dbReference type="ARBA" id="ARBA00022448"/>
    </source>
</evidence>
<evidence type="ECO:0000313" key="9">
    <source>
        <dbReference type="EMBL" id="AAT43904.1"/>
    </source>
</evidence>
<evidence type="ECO:0000313" key="12">
    <source>
        <dbReference type="Proteomes" id="UP000192315"/>
    </source>
</evidence>
<evidence type="ECO:0000256" key="4">
    <source>
        <dbReference type="ARBA" id="ARBA00022475"/>
    </source>
</evidence>
<keyword evidence="7 8" id="KW-0472">Membrane</keyword>
<keyword evidence="12" id="KW-1185">Reference proteome</keyword>
<evidence type="ECO:0000256" key="5">
    <source>
        <dbReference type="ARBA" id="ARBA00022692"/>
    </source>
</evidence>
<feature type="transmembrane region" description="Helical" evidence="8">
    <location>
        <begin position="9"/>
        <end position="30"/>
    </location>
</feature>
<keyword evidence="4" id="KW-1003">Cell membrane</keyword>
<dbReference type="CDD" id="cd06550">
    <property type="entry name" value="TM_ABC_iron-siderophores_like"/>
    <property type="match status" value="1"/>
</dbReference>
<evidence type="ECO:0000256" key="6">
    <source>
        <dbReference type="ARBA" id="ARBA00022989"/>
    </source>
</evidence>
<protein>
    <submittedName>
        <fullName evidence="10">Iron complex transport system permease protein</fullName>
    </submittedName>
    <submittedName>
        <fullName evidence="9">Iron(III) dicitrate ABC transporter permease protein</fullName>
    </submittedName>
</protein>
<dbReference type="EMBL" id="AE017261">
    <property type="protein sequence ID" value="AAT43904.1"/>
    <property type="molecule type" value="Genomic_DNA"/>
</dbReference>
<dbReference type="Proteomes" id="UP000000438">
    <property type="component" value="Chromosome"/>
</dbReference>
<evidence type="ECO:0000256" key="1">
    <source>
        <dbReference type="ARBA" id="ARBA00004651"/>
    </source>
</evidence>
<evidence type="ECO:0000256" key="2">
    <source>
        <dbReference type="ARBA" id="ARBA00007935"/>
    </source>
</evidence>
<dbReference type="PANTHER" id="PTHR30472:SF25">
    <property type="entry name" value="ABC TRANSPORTER PERMEASE PROTEIN MJ0876-RELATED"/>
    <property type="match status" value="1"/>
</dbReference>
<dbReference type="KEGG" id="pto:PTO1319"/>
<dbReference type="InParanoid" id="Q6KZE8"/>
<keyword evidence="3" id="KW-0813">Transport</keyword>
<dbReference type="STRING" id="263820.PTO1319"/>
<dbReference type="SUPFAM" id="SSF81345">
    <property type="entry name" value="ABC transporter involved in vitamin B12 uptake, BtuC"/>
    <property type="match status" value="1"/>
</dbReference>
<evidence type="ECO:0000313" key="10">
    <source>
        <dbReference type="EMBL" id="SMD31025.1"/>
    </source>
</evidence>
<accession>Q6KZE8</accession>
<evidence type="ECO:0000256" key="8">
    <source>
        <dbReference type="SAM" id="Phobius"/>
    </source>
</evidence>
<comment type="similarity">
    <text evidence="2">Belongs to the binding-protein-dependent transport system permease family. FecCD subfamily.</text>
</comment>
<gene>
    <name evidence="9" type="ordered locus">PTO1319</name>
    <name evidence="10" type="ORF">SAMN02745355_0943</name>
</gene>
<dbReference type="eggNOG" id="arCOG01007">
    <property type="taxonomic scope" value="Archaea"/>
</dbReference>
<dbReference type="Pfam" id="PF01032">
    <property type="entry name" value="FecCD"/>
    <property type="match status" value="1"/>
</dbReference>
<dbReference type="Proteomes" id="UP000192315">
    <property type="component" value="Unassembled WGS sequence"/>
</dbReference>
<comment type="subcellular location">
    <subcellularLocation>
        <location evidence="1">Cell membrane</location>
        <topology evidence="1">Multi-pass membrane protein</topology>
    </subcellularLocation>
</comment>
<name>Q6KZE8_PICTO</name>
<dbReference type="InterPro" id="IPR037294">
    <property type="entry name" value="ABC_BtuC-like"/>
</dbReference>
<dbReference type="GeneID" id="2844632"/>
<dbReference type="PaxDb" id="263820-PTO1319"/>
<dbReference type="PANTHER" id="PTHR30472">
    <property type="entry name" value="FERRIC ENTEROBACTIN TRANSPORT SYSTEM PERMEASE PROTEIN"/>
    <property type="match status" value="1"/>
</dbReference>
<feature type="transmembrane region" description="Helical" evidence="8">
    <location>
        <begin position="307"/>
        <end position="327"/>
    </location>
</feature>
<proteinExistence type="inferred from homology"/>
<feature type="transmembrane region" description="Helical" evidence="8">
    <location>
        <begin position="239"/>
        <end position="265"/>
    </location>
</feature>
<feature type="transmembrane region" description="Helical" evidence="8">
    <location>
        <begin position="95"/>
        <end position="113"/>
    </location>
</feature>
<feature type="transmembrane region" description="Helical" evidence="8">
    <location>
        <begin position="280"/>
        <end position="300"/>
    </location>
</feature>